<evidence type="ECO:0000313" key="5">
    <source>
        <dbReference type="Proteomes" id="UP001500665"/>
    </source>
</evidence>
<evidence type="ECO:0000256" key="1">
    <source>
        <dbReference type="ARBA" id="ARBA00022741"/>
    </source>
</evidence>
<dbReference type="PANTHER" id="PTHR16305:SF35">
    <property type="entry name" value="TRANSCRIPTIONAL ACTIVATOR DOMAIN"/>
    <property type="match status" value="1"/>
</dbReference>
<dbReference type="PRINTS" id="PR00038">
    <property type="entry name" value="HTHLUXR"/>
</dbReference>
<dbReference type="InterPro" id="IPR016032">
    <property type="entry name" value="Sig_transdc_resp-reg_C-effctor"/>
</dbReference>
<evidence type="ECO:0000313" key="4">
    <source>
        <dbReference type="EMBL" id="GAA0964527.1"/>
    </source>
</evidence>
<dbReference type="InterPro" id="IPR041664">
    <property type="entry name" value="AAA_16"/>
</dbReference>
<dbReference type="PROSITE" id="PS50043">
    <property type="entry name" value="HTH_LUXR_2"/>
    <property type="match status" value="1"/>
</dbReference>
<dbReference type="EMBL" id="BAAAHH010000034">
    <property type="protein sequence ID" value="GAA0964527.1"/>
    <property type="molecule type" value="Genomic_DNA"/>
</dbReference>
<dbReference type="Pfam" id="PF00196">
    <property type="entry name" value="GerE"/>
    <property type="match status" value="1"/>
</dbReference>
<feature type="domain" description="HTH luxR-type" evidence="3">
    <location>
        <begin position="746"/>
        <end position="808"/>
    </location>
</feature>
<dbReference type="Proteomes" id="UP001500665">
    <property type="component" value="Unassembled WGS sequence"/>
</dbReference>
<dbReference type="SUPFAM" id="SSF52540">
    <property type="entry name" value="P-loop containing nucleoside triphosphate hydrolases"/>
    <property type="match status" value="1"/>
</dbReference>
<dbReference type="CDD" id="cd06170">
    <property type="entry name" value="LuxR_C_like"/>
    <property type="match status" value="1"/>
</dbReference>
<dbReference type="InterPro" id="IPR036388">
    <property type="entry name" value="WH-like_DNA-bd_sf"/>
</dbReference>
<keyword evidence="1" id="KW-0547">Nucleotide-binding</keyword>
<gene>
    <name evidence="4" type="ORF">GCM10009550_62620</name>
</gene>
<proteinExistence type="predicted"/>
<reference evidence="4 5" key="1">
    <citation type="journal article" date="2019" name="Int. J. Syst. Evol. Microbiol.">
        <title>The Global Catalogue of Microorganisms (GCM) 10K type strain sequencing project: providing services to taxonomists for standard genome sequencing and annotation.</title>
        <authorList>
            <consortium name="The Broad Institute Genomics Platform"/>
            <consortium name="The Broad Institute Genome Sequencing Center for Infectious Disease"/>
            <person name="Wu L."/>
            <person name="Ma J."/>
        </authorList>
    </citation>
    <scope>NUCLEOTIDE SEQUENCE [LARGE SCALE GENOMIC DNA]</scope>
    <source>
        <strain evidence="4 5">JCM 10696</strain>
    </source>
</reference>
<protein>
    <recommendedName>
        <fullName evidence="3">HTH luxR-type domain-containing protein</fullName>
    </recommendedName>
</protein>
<dbReference type="InterPro" id="IPR011990">
    <property type="entry name" value="TPR-like_helical_dom_sf"/>
</dbReference>
<dbReference type="SUPFAM" id="SSF46894">
    <property type="entry name" value="C-terminal effector domain of the bipartite response regulators"/>
    <property type="match status" value="1"/>
</dbReference>
<sequence>MSHGWDTARERLGEMLDAAGRGMSSALVLRGGPGTGKTALLDRAAARDVRAVRVQGVEFEPELPFTGLGRLVLPVRDRLGGLPALPRRALERALGRTGGEERSSLVTAVLALLADLAEDAPLACLVDDAQWLDRASAEVLLRAARGLGAEGVVLLFAVRDGALADHGLPELRLEAPASSAGRAVREEAADLPEAARGMLLLAAIEATGDLDVLTRASGAEADALAPAEEAGMIEITGGRVCFPRPSVRAAVHGEASPEQRAAAHRALAVALDGPENADRRAWHRAAAATEPAEELATGLEDAAERARHRDGHWAASVAYTRAAELSETEPGRARRLLLAARRALAAGRPEHAAEQAEAAAKLRNDPRFGVRAAWAEGRARHRMGDFRAAYERCTERVEPDVELPDRMLIHAFHSAWHLDVPALKAVAARLEPLEDPVAEQQANIMGKRIPAFADSLVEGEPHGLIRMCGPALTAGYDLPVRDAMTRATDQLCVQDPLGPPAASFFFLAVAELFLGGHLEAAAILEDAFRVARDAGEPLWNSRLLAVRAVLAALEGREEECRTLVEAAREAAAPGAVPAGQAWTHWALGLLELGLNRPEAALEHLAILQEEPFAHHVCAVRSIPDLVEAAVQAGSPETAARPYTAFVRWRERYYVPWAWPLVHRCGALMTGEGKYYAGALVPQTRPFERARTELLYGEWLCGEGREAEGGEHLGLALEAFEGLRAAPWSSRARTALEAAGLPVPRPELPPAALLTPRELRVCRMAARGLSDRDIASRLLLSPRTVARHLYRAYPKLAVSGRGGLASLDL</sequence>
<keyword evidence="2" id="KW-0067">ATP-binding</keyword>
<dbReference type="SUPFAM" id="SSF48452">
    <property type="entry name" value="TPR-like"/>
    <property type="match status" value="1"/>
</dbReference>
<dbReference type="RefSeq" id="WP_344244904.1">
    <property type="nucleotide sequence ID" value="NZ_BAAAHH010000034.1"/>
</dbReference>
<evidence type="ECO:0000259" key="3">
    <source>
        <dbReference type="PROSITE" id="PS50043"/>
    </source>
</evidence>
<dbReference type="InterPro" id="IPR027417">
    <property type="entry name" value="P-loop_NTPase"/>
</dbReference>
<keyword evidence="5" id="KW-1185">Reference proteome</keyword>
<dbReference type="InterPro" id="IPR000792">
    <property type="entry name" value="Tscrpt_reg_LuxR_C"/>
</dbReference>
<dbReference type="SMART" id="SM00421">
    <property type="entry name" value="HTH_LUXR"/>
    <property type="match status" value="1"/>
</dbReference>
<comment type="caution">
    <text evidence="4">The sequence shown here is derived from an EMBL/GenBank/DDBJ whole genome shotgun (WGS) entry which is preliminary data.</text>
</comment>
<dbReference type="Pfam" id="PF13191">
    <property type="entry name" value="AAA_16"/>
    <property type="match status" value="1"/>
</dbReference>
<organism evidence="4 5">
    <name type="scientific">Actinocorallia libanotica</name>
    <dbReference type="NCBI Taxonomy" id="46162"/>
    <lineage>
        <taxon>Bacteria</taxon>
        <taxon>Bacillati</taxon>
        <taxon>Actinomycetota</taxon>
        <taxon>Actinomycetes</taxon>
        <taxon>Streptosporangiales</taxon>
        <taxon>Thermomonosporaceae</taxon>
        <taxon>Actinocorallia</taxon>
    </lineage>
</organism>
<dbReference type="PANTHER" id="PTHR16305">
    <property type="entry name" value="TESTICULAR SOLUBLE ADENYLYL CYCLASE"/>
    <property type="match status" value="1"/>
</dbReference>
<dbReference type="Gene3D" id="1.10.10.10">
    <property type="entry name" value="Winged helix-like DNA-binding domain superfamily/Winged helix DNA-binding domain"/>
    <property type="match status" value="1"/>
</dbReference>
<name>A0ABN1RUV7_9ACTN</name>
<accession>A0ABN1RUV7</accession>
<evidence type="ECO:0000256" key="2">
    <source>
        <dbReference type="ARBA" id="ARBA00022840"/>
    </source>
</evidence>